<keyword evidence="2" id="KW-0012">Acyltransferase</keyword>
<dbReference type="Proteomes" id="UP001148614">
    <property type="component" value="Unassembled WGS sequence"/>
</dbReference>
<dbReference type="VEuPathDB" id="FungiDB:F4678DRAFT_148892"/>
<dbReference type="Pfam" id="PF00797">
    <property type="entry name" value="Acetyltransf_2"/>
    <property type="match status" value="1"/>
</dbReference>
<gene>
    <name evidence="3" type="ORF">NPX13_g5026</name>
</gene>
<name>A0A9W8NF74_9PEZI</name>
<dbReference type="GO" id="GO:0016407">
    <property type="term" value="F:acetyltransferase activity"/>
    <property type="evidence" value="ECO:0007669"/>
    <property type="project" value="InterPro"/>
</dbReference>
<sequence>MADFVGKKKDKKVTVADVPYRPDIIQAYLDRCGVPQETRDTLKHGSDADAVLRALTTLQQHHMVAIPYENLSLHYSETRDAPHDTETVFEHVVNNKRGGNCVQLNLLFAELLRSLGISAYRTAVRLNAAASLSPAPGTDRSKVVYGPWLHIINIVTIGDKKYIVDTNFNQFGSPFPVPLVHNEPATDVWTRRRRMIHERNPGWAETDQKWWRMQVMYEGDDCWMDVYCFQEVEWMALDFALLWAGIQKLDMGWFNHVVVCFRIILEDEVPVGWIVVRGDRLTRSYKGVVQTIETFECESDRVAALSEHFGISLSEHEQRQIIGTKTELKEAFF</sequence>
<comment type="similarity">
    <text evidence="1 2">Belongs to the arylamine N-acetyltransferase family.</text>
</comment>
<keyword evidence="4" id="KW-1185">Reference proteome</keyword>
<keyword evidence="2" id="KW-0808">Transferase</keyword>
<accession>A0A9W8NF74</accession>
<dbReference type="PANTHER" id="PTHR11786">
    <property type="entry name" value="N-HYDROXYARYLAMINE O-ACETYLTRANSFERASE"/>
    <property type="match status" value="1"/>
</dbReference>
<comment type="caution">
    <text evidence="3">The sequence shown here is derived from an EMBL/GenBank/DDBJ whole genome shotgun (WGS) entry which is preliminary data.</text>
</comment>
<evidence type="ECO:0008006" key="5">
    <source>
        <dbReference type="Google" id="ProtNLM"/>
    </source>
</evidence>
<evidence type="ECO:0000256" key="2">
    <source>
        <dbReference type="RuleBase" id="RU003452"/>
    </source>
</evidence>
<dbReference type="AlphaFoldDB" id="A0A9W8NF74"/>
<evidence type="ECO:0000313" key="4">
    <source>
        <dbReference type="Proteomes" id="UP001148614"/>
    </source>
</evidence>
<dbReference type="PANTHER" id="PTHR11786:SF0">
    <property type="entry name" value="ARYLAMINE N-ACETYLTRANSFERASE 4-RELATED"/>
    <property type="match status" value="1"/>
</dbReference>
<reference evidence="3" key="1">
    <citation type="submission" date="2022-07" db="EMBL/GenBank/DDBJ databases">
        <title>Genome Sequence of Xylaria arbuscula.</title>
        <authorList>
            <person name="Buettner E."/>
        </authorList>
    </citation>
    <scope>NUCLEOTIDE SEQUENCE</scope>
    <source>
        <strain evidence="3">VT107</strain>
    </source>
</reference>
<dbReference type="InterPro" id="IPR053710">
    <property type="entry name" value="Arylamine_NAT_domain_sf"/>
</dbReference>
<dbReference type="EMBL" id="JANPWZ010000759">
    <property type="protein sequence ID" value="KAJ3572507.1"/>
    <property type="molecule type" value="Genomic_DNA"/>
</dbReference>
<evidence type="ECO:0000256" key="1">
    <source>
        <dbReference type="ARBA" id="ARBA00006547"/>
    </source>
</evidence>
<dbReference type="InterPro" id="IPR038765">
    <property type="entry name" value="Papain-like_cys_pep_sf"/>
</dbReference>
<proteinExistence type="inferred from homology"/>
<dbReference type="Gene3D" id="3.30.2140.20">
    <property type="match status" value="1"/>
</dbReference>
<organism evidence="3 4">
    <name type="scientific">Xylaria arbuscula</name>
    <dbReference type="NCBI Taxonomy" id="114810"/>
    <lineage>
        <taxon>Eukaryota</taxon>
        <taxon>Fungi</taxon>
        <taxon>Dikarya</taxon>
        <taxon>Ascomycota</taxon>
        <taxon>Pezizomycotina</taxon>
        <taxon>Sordariomycetes</taxon>
        <taxon>Xylariomycetidae</taxon>
        <taxon>Xylariales</taxon>
        <taxon>Xylariaceae</taxon>
        <taxon>Xylaria</taxon>
    </lineage>
</organism>
<dbReference type="PRINTS" id="PR01543">
    <property type="entry name" value="ANATRNSFRASE"/>
</dbReference>
<dbReference type="InterPro" id="IPR001447">
    <property type="entry name" value="Arylamine_N-AcTrfase"/>
</dbReference>
<dbReference type="SUPFAM" id="SSF54001">
    <property type="entry name" value="Cysteine proteinases"/>
    <property type="match status" value="1"/>
</dbReference>
<evidence type="ECO:0000313" key="3">
    <source>
        <dbReference type="EMBL" id="KAJ3572507.1"/>
    </source>
</evidence>
<protein>
    <recommendedName>
        <fullName evidence="5">Arylamine N-acetyltransferase</fullName>
    </recommendedName>
</protein>